<feature type="signal peptide" evidence="3">
    <location>
        <begin position="1"/>
        <end position="34"/>
    </location>
</feature>
<dbReference type="Proteomes" id="UP000327013">
    <property type="component" value="Chromosome 5"/>
</dbReference>
<feature type="chain" id="PRO_5024299157" evidence="3">
    <location>
        <begin position="35"/>
        <end position="356"/>
    </location>
</feature>
<evidence type="ECO:0000313" key="5">
    <source>
        <dbReference type="Proteomes" id="UP000327013"/>
    </source>
</evidence>
<evidence type="ECO:0000256" key="3">
    <source>
        <dbReference type="SAM" id="SignalP"/>
    </source>
</evidence>
<keyword evidence="3" id="KW-0732">Signal</keyword>
<accession>A0A5N6R6M9</accession>
<dbReference type="AlphaFoldDB" id="A0A5N6R6M9"/>
<dbReference type="GO" id="GO:0035251">
    <property type="term" value="F:UDP-glucosyltransferase activity"/>
    <property type="evidence" value="ECO:0007669"/>
    <property type="project" value="TreeGrafter"/>
</dbReference>
<proteinExistence type="inferred from homology"/>
<dbReference type="PANTHER" id="PTHR48047">
    <property type="entry name" value="GLYCOSYLTRANSFERASE"/>
    <property type="match status" value="1"/>
</dbReference>
<dbReference type="PANTHER" id="PTHR48047:SF107">
    <property type="entry name" value="UDP-GLYCOSYLTRANSFERASE 92A1-LIKE"/>
    <property type="match status" value="1"/>
</dbReference>
<evidence type="ECO:0000313" key="4">
    <source>
        <dbReference type="EMBL" id="KAE8056301.1"/>
    </source>
</evidence>
<keyword evidence="5" id="KW-1185">Reference proteome</keyword>
<dbReference type="Gene3D" id="3.40.50.2000">
    <property type="entry name" value="Glycogen Phosphorylase B"/>
    <property type="match status" value="3"/>
</dbReference>
<sequence>MGSRGQHIVMLPFLAHGHLIPFLALARQLQQTKGFTITIVSTPLNIQYLQSTLSSDSPDIRLAELPFCSTDHGLPPNAENTENLSLHNIPTLCHASVTLEAPFRRLIRDIMDREDGGRPPRCIISDLFFGRAVNVAKSIDSEEFFKLPRFPDSHRFRCSQLNPLAKVADRMEVLRKYLKLPVRAIGPLLPAAALKKQYSSSSFGSNIFKQRAGKKLGISPEKCIEWLNLQGPGSVLYISFGSQNTISASQMMEPPTGFDINGEFEEWLPEGFEKRKAYDCKQTRLIGAQLGTAAGDFVTRIYRSIFKPLWVELGIGELKPRCSDYWVTDGSGADVQFEDAGGGDGCVRGVGKGSAE</sequence>
<comment type="similarity">
    <text evidence="1">Belongs to the UDP-glycosyltransferase family.</text>
</comment>
<dbReference type="EMBL" id="CM017325">
    <property type="protein sequence ID" value="KAE8056301.1"/>
    <property type="molecule type" value="Genomic_DNA"/>
</dbReference>
<dbReference type="SUPFAM" id="SSF53756">
    <property type="entry name" value="UDP-Glycosyltransferase/glycogen phosphorylase"/>
    <property type="match status" value="1"/>
</dbReference>
<organism evidence="4 5">
    <name type="scientific">Carpinus fangiana</name>
    <dbReference type="NCBI Taxonomy" id="176857"/>
    <lineage>
        <taxon>Eukaryota</taxon>
        <taxon>Viridiplantae</taxon>
        <taxon>Streptophyta</taxon>
        <taxon>Embryophyta</taxon>
        <taxon>Tracheophyta</taxon>
        <taxon>Spermatophyta</taxon>
        <taxon>Magnoliopsida</taxon>
        <taxon>eudicotyledons</taxon>
        <taxon>Gunneridae</taxon>
        <taxon>Pentapetalae</taxon>
        <taxon>rosids</taxon>
        <taxon>fabids</taxon>
        <taxon>Fagales</taxon>
        <taxon>Betulaceae</taxon>
        <taxon>Carpinus</taxon>
    </lineage>
</organism>
<keyword evidence="2" id="KW-0808">Transferase</keyword>
<dbReference type="OrthoDB" id="5835829at2759"/>
<gene>
    <name evidence="4" type="ORF">FH972_013084</name>
</gene>
<keyword evidence="2" id="KW-0328">Glycosyltransferase</keyword>
<reference evidence="4 5" key="1">
    <citation type="submission" date="2019-06" db="EMBL/GenBank/DDBJ databases">
        <title>A chromosomal-level reference genome of Carpinus fangiana (Coryloideae, Betulaceae).</title>
        <authorList>
            <person name="Yang X."/>
            <person name="Wang Z."/>
            <person name="Zhang L."/>
            <person name="Hao G."/>
            <person name="Liu J."/>
            <person name="Yang Y."/>
        </authorList>
    </citation>
    <scope>NUCLEOTIDE SEQUENCE [LARGE SCALE GENOMIC DNA]</scope>
    <source>
        <strain evidence="4">Cfa_2016G</strain>
        <tissue evidence="4">Leaf</tissue>
    </source>
</reference>
<protein>
    <submittedName>
        <fullName evidence="4">Uncharacterized protein</fullName>
    </submittedName>
</protein>
<name>A0A5N6R6M9_9ROSI</name>
<evidence type="ECO:0000256" key="1">
    <source>
        <dbReference type="ARBA" id="ARBA00009995"/>
    </source>
</evidence>
<evidence type="ECO:0000256" key="2">
    <source>
        <dbReference type="ARBA" id="ARBA00022676"/>
    </source>
</evidence>